<dbReference type="GO" id="GO:0016020">
    <property type="term" value="C:membrane"/>
    <property type="evidence" value="ECO:0007669"/>
    <property type="project" value="InterPro"/>
</dbReference>
<evidence type="ECO:0000313" key="4">
    <source>
        <dbReference type="Proteomes" id="UP000637720"/>
    </source>
</evidence>
<proteinExistence type="predicted"/>
<dbReference type="InterPro" id="IPR021522">
    <property type="entry name" value="MctB"/>
</dbReference>
<evidence type="ECO:0000313" key="3">
    <source>
        <dbReference type="EMBL" id="GGK01296.1"/>
    </source>
</evidence>
<keyword evidence="2" id="KW-0472">Membrane</keyword>
<reference evidence="3" key="1">
    <citation type="journal article" date="2014" name="Int. J. Syst. Evol. Microbiol.">
        <title>Complete genome sequence of Corynebacterium casei LMG S-19264T (=DSM 44701T), isolated from a smear-ripened cheese.</title>
        <authorList>
            <consortium name="US DOE Joint Genome Institute (JGI-PGF)"/>
            <person name="Walter F."/>
            <person name="Albersmeier A."/>
            <person name="Kalinowski J."/>
            <person name="Ruckert C."/>
        </authorList>
    </citation>
    <scope>NUCLEOTIDE SEQUENCE</scope>
    <source>
        <strain evidence="3">JCM 14719</strain>
    </source>
</reference>
<accession>A0A8J3FBD0</accession>
<keyword evidence="2" id="KW-1133">Transmembrane helix</keyword>
<organism evidence="3 4">
    <name type="scientific">Calditerricola satsumensis</name>
    <dbReference type="NCBI Taxonomy" id="373054"/>
    <lineage>
        <taxon>Bacteria</taxon>
        <taxon>Bacillati</taxon>
        <taxon>Bacillota</taxon>
        <taxon>Bacilli</taxon>
        <taxon>Bacillales</taxon>
        <taxon>Bacillaceae</taxon>
        <taxon>Calditerricola</taxon>
    </lineage>
</organism>
<dbReference type="Pfam" id="PF11382">
    <property type="entry name" value="MctB"/>
    <property type="match status" value="1"/>
</dbReference>
<sequence length="183" mass="19883">MYPWRYHVVTVSSVFLALGVGILLGGTAGQRWIEANQQDVIASLAAKYDETVRQNKALQRRLDELHVQFEETVREMSRLVLAEAMAQASPHVWLVGDPEAVKGLADFLRDVGFAVTLVPPEAQGPPEKPEAATVLVVTGDLSPAWAGRMMLPTVRVDTTDPTPYSYLTAVKAIVSRMQGGGPS</sequence>
<name>A0A8J3FBD0_9BACI</name>
<keyword evidence="1" id="KW-0175">Coiled coil</keyword>
<comment type="caution">
    <text evidence="3">The sequence shown here is derived from an EMBL/GenBank/DDBJ whole genome shotgun (WGS) entry which is preliminary data.</text>
</comment>
<dbReference type="GO" id="GO:0055070">
    <property type="term" value="P:copper ion homeostasis"/>
    <property type="evidence" value="ECO:0007669"/>
    <property type="project" value="InterPro"/>
</dbReference>
<feature type="coiled-coil region" evidence="1">
    <location>
        <begin position="41"/>
        <end position="75"/>
    </location>
</feature>
<dbReference type="EMBL" id="BMOF01000026">
    <property type="protein sequence ID" value="GGK01296.1"/>
    <property type="molecule type" value="Genomic_DNA"/>
</dbReference>
<keyword evidence="4" id="KW-1185">Reference proteome</keyword>
<evidence type="ECO:0000256" key="2">
    <source>
        <dbReference type="SAM" id="Phobius"/>
    </source>
</evidence>
<dbReference type="RefSeq" id="WP_054671961.1">
    <property type="nucleotide sequence ID" value="NZ_BMOF01000026.1"/>
</dbReference>
<reference evidence="3" key="2">
    <citation type="submission" date="2020-09" db="EMBL/GenBank/DDBJ databases">
        <authorList>
            <person name="Sun Q."/>
            <person name="Ohkuma M."/>
        </authorList>
    </citation>
    <scope>NUCLEOTIDE SEQUENCE</scope>
    <source>
        <strain evidence="3">JCM 14719</strain>
    </source>
</reference>
<protein>
    <recommendedName>
        <fullName evidence="5">Copper transporter</fullName>
    </recommendedName>
</protein>
<dbReference type="AlphaFoldDB" id="A0A8J3FBD0"/>
<feature type="transmembrane region" description="Helical" evidence="2">
    <location>
        <begin position="6"/>
        <end position="24"/>
    </location>
</feature>
<evidence type="ECO:0008006" key="5">
    <source>
        <dbReference type="Google" id="ProtNLM"/>
    </source>
</evidence>
<dbReference type="Proteomes" id="UP000637720">
    <property type="component" value="Unassembled WGS sequence"/>
</dbReference>
<keyword evidence="2" id="KW-0812">Transmembrane</keyword>
<evidence type="ECO:0000256" key="1">
    <source>
        <dbReference type="SAM" id="Coils"/>
    </source>
</evidence>
<gene>
    <name evidence="3" type="ORF">GCM10007043_14190</name>
</gene>